<dbReference type="PANTHER" id="PTHR42647:SF5">
    <property type="entry name" value="SBP (S-RIBONUCLEASE BINDING PROTEIN) FAMILY PROTEIN"/>
    <property type="match status" value="1"/>
</dbReference>
<evidence type="ECO:0000256" key="4">
    <source>
        <dbReference type="PROSITE-ProRule" id="PRU00175"/>
    </source>
</evidence>
<keyword evidence="3" id="KW-0862">Zinc</keyword>
<accession>A0A1J3E9B3</accession>
<feature type="domain" description="RING-type" evidence="6">
    <location>
        <begin position="275"/>
        <end position="309"/>
    </location>
</feature>
<gene>
    <name evidence="7" type="ORF">GA_TR22_c0_g1_i1_g.49</name>
</gene>
<organism evidence="7">
    <name type="scientific">Noccaea caerulescens</name>
    <name type="common">Alpine penny-cress</name>
    <name type="synonym">Thlaspi caerulescens</name>
    <dbReference type="NCBI Taxonomy" id="107243"/>
    <lineage>
        <taxon>Eukaryota</taxon>
        <taxon>Viridiplantae</taxon>
        <taxon>Streptophyta</taxon>
        <taxon>Embryophyta</taxon>
        <taxon>Tracheophyta</taxon>
        <taxon>Spermatophyta</taxon>
        <taxon>Magnoliopsida</taxon>
        <taxon>eudicotyledons</taxon>
        <taxon>Gunneridae</taxon>
        <taxon>Pentapetalae</taxon>
        <taxon>rosids</taxon>
        <taxon>malvids</taxon>
        <taxon>Brassicales</taxon>
        <taxon>Brassicaceae</taxon>
        <taxon>Coluteocarpeae</taxon>
        <taxon>Noccaea</taxon>
    </lineage>
</organism>
<dbReference type="FunFam" id="3.30.40.10:FF:000239">
    <property type="entry name" value="probable BOI-related E3 ubiquitin-protein ligase 2"/>
    <property type="match status" value="1"/>
</dbReference>
<evidence type="ECO:0000256" key="3">
    <source>
        <dbReference type="ARBA" id="ARBA00022833"/>
    </source>
</evidence>
<evidence type="ECO:0000256" key="5">
    <source>
        <dbReference type="SAM" id="Coils"/>
    </source>
</evidence>
<keyword evidence="1" id="KW-0479">Metal-binding</keyword>
<dbReference type="GO" id="GO:0008270">
    <property type="term" value="F:zinc ion binding"/>
    <property type="evidence" value="ECO:0007669"/>
    <property type="project" value="UniProtKB-KW"/>
</dbReference>
<dbReference type="PROSITE" id="PS50089">
    <property type="entry name" value="ZF_RING_2"/>
    <property type="match status" value="1"/>
</dbReference>
<name>A0A1J3E9B3_NOCCA</name>
<dbReference type="PANTHER" id="PTHR42647">
    <property type="entry name" value="SBP (S-RIBONUCLEASE BINDING PROTEIN) FAMILY PROTEIN"/>
    <property type="match status" value="1"/>
</dbReference>
<dbReference type="Pfam" id="PF13920">
    <property type="entry name" value="zf-C3HC4_3"/>
    <property type="match status" value="1"/>
</dbReference>
<evidence type="ECO:0000259" key="6">
    <source>
        <dbReference type="PROSITE" id="PS50089"/>
    </source>
</evidence>
<evidence type="ECO:0000256" key="2">
    <source>
        <dbReference type="ARBA" id="ARBA00022771"/>
    </source>
</evidence>
<proteinExistence type="predicted"/>
<dbReference type="InterPro" id="IPR013083">
    <property type="entry name" value="Znf_RING/FYVE/PHD"/>
</dbReference>
<dbReference type="PIRSF" id="PIRSF036836">
    <property type="entry name" value="RNase_bind_SBP1"/>
    <property type="match status" value="1"/>
</dbReference>
<keyword evidence="5" id="KW-0175">Coiled coil</keyword>
<evidence type="ECO:0000256" key="1">
    <source>
        <dbReference type="ARBA" id="ARBA00022723"/>
    </source>
</evidence>
<dbReference type="Gene3D" id="3.30.40.10">
    <property type="entry name" value="Zinc/RING finger domain, C3HC4 (zinc finger)"/>
    <property type="match status" value="1"/>
</dbReference>
<dbReference type="InterPro" id="IPR001841">
    <property type="entry name" value="Znf_RING"/>
</dbReference>
<protein>
    <submittedName>
        <fullName evidence="7">BOI-related E3 ubiquitin-protein ligase 1</fullName>
    </submittedName>
</protein>
<reference evidence="7" key="1">
    <citation type="submission" date="2016-07" db="EMBL/GenBank/DDBJ databases">
        <title>De novo transcriptome assembly of four accessions of the metal hyperaccumulator plant Noccaea caerulescens.</title>
        <authorList>
            <person name="Blande D."/>
            <person name="Halimaa P."/>
            <person name="Tervahauta A.I."/>
            <person name="Aarts M.G."/>
            <person name="Karenlampi S.O."/>
        </authorList>
    </citation>
    <scope>NUCLEOTIDE SEQUENCE</scope>
</reference>
<keyword evidence="2 4" id="KW-0863">Zinc-finger</keyword>
<dbReference type="EMBL" id="GEVI01005587">
    <property type="protein sequence ID" value="JAU26733.1"/>
    <property type="molecule type" value="Transcribed_RNA"/>
</dbReference>
<dbReference type="AlphaFoldDB" id="A0A1J3E9B3"/>
<sequence length="322" mass="36337">MAVEAQHHSSNLLLLNNRNGKEEEQDYSLQSRAGDFLDQTNMLFNNQGSNQRKRGRETNNQQFPLQSQFPQVIDLSLLHNHNHQPSKMVYTGLRLSSGEDQTRKMITNLFQQNIPHRNLVSISYEDVVATHINRQSEELDEFLHAQAEELRRTLAEKRKMHYRALISAAEETLVCKLREKEAEIDIATRRHNELEARDAQLRAETQAWQARATANEAAAASLQAQLQHAVNIRGGVSAQDSRADEEGLLCAAGMSGLDDAESAYVDPERVMRPRCKGCRKREASVVVLPCRHLSICPECDRTALACPLCLMLRNSSVEAILC</sequence>
<feature type="coiled-coil region" evidence="5">
    <location>
        <begin position="177"/>
        <end position="204"/>
    </location>
</feature>
<evidence type="ECO:0000313" key="7">
    <source>
        <dbReference type="EMBL" id="JAU26733.1"/>
    </source>
</evidence>
<dbReference type="GO" id="GO:0004842">
    <property type="term" value="F:ubiquitin-protein transferase activity"/>
    <property type="evidence" value="ECO:0007669"/>
    <property type="project" value="TreeGrafter"/>
</dbReference>